<protein>
    <submittedName>
        <fullName evidence="2">Uncharacterized protein</fullName>
    </submittedName>
</protein>
<keyword evidence="1" id="KW-0812">Transmembrane</keyword>
<evidence type="ECO:0000313" key="3">
    <source>
        <dbReference type="Proteomes" id="UP000220828"/>
    </source>
</evidence>
<dbReference type="Proteomes" id="UP000220828">
    <property type="component" value="Unassembled WGS sequence"/>
</dbReference>
<dbReference type="AlphaFoldDB" id="A0A2H3KAA6"/>
<accession>A0A2H3KAA6</accession>
<keyword evidence="1" id="KW-1133">Transmembrane helix</keyword>
<gene>
    <name evidence="2" type="ORF">B0A77_10805</name>
</gene>
<dbReference type="EMBL" id="PCMW01000060">
    <property type="protein sequence ID" value="PDS23479.1"/>
    <property type="molecule type" value="Genomic_DNA"/>
</dbReference>
<keyword evidence="1" id="KW-0472">Membrane</keyword>
<reference evidence="2 3" key="1">
    <citation type="submission" date="2017-09" db="EMBL/GenBank/DDBJ databases">
        <title>Whole genomes of Flavobacteriaceae.</title>
        <authorList>
            <person name="Stine C."/>
            <person name="Li C."/>
            <person name="Tadesse D."/>
        </authorList>
    </citation>
    <scope>NUCLEOTIDE SEQUENCE [LARGE SCALE GENOMIC DNA]</scope>
    <source>
        <strain evidence="2 3">ATCC 35036</strain>
    </source>
</reference>
<feature type="transmembrane region" description="Helical" evidence="1">
    <location>
        <begin position="20"/>
        <end position="46"/>
    </location>
</feature>
<comment type="caution">
    <text evidence="2">The sequence shown here is derived from an EMBL/GenBank/DDBJ whole genome shotgun (WGS) entry which is preliminary data.</text>
</comment>
<sequence length="62" mass="7484">MIRLFYDNIYSCGFFIKKLLSIFFVCTFAMWIDNVKNAITFVYLLVRRHCGEPQNRQLNENK</sequence>
<evidence type="ECO:0000313" key="2">
    <source>
        <dbReference type="EMBL" id="PDS23479.1"/>
    </source>
</evidence>
<evidence type="ECO:0000256" key="1">
    <source>
        <dbReference type="SAM" id="Phobius"/>
    </source>
</evidence>
<organism evidence="2 3">
    <name type="scientific">Flavobacterium branchiophilum</name>
    <dbReference type="NCBI Taxonomy" id="55197"/>
    <lineage>
        <taxon>Bacteria</taxon>
        <taxon>Pseudomonadati</taxon>
        <taxon>Bacteroidota</taxon>
        <taxon>Flavobacteriia</taxon>
        <taxon>Flavobacteriales</taxon>
        <taxon>Flavobacteriaceae</taxon>
        <taxon>Flavobacterium</taxon>
    </lineage>
</organism>
<proteinExistence type="predicted"/>
<name>A0A2H3KAA6_9FLAO</name>